<dbReference type="Proteomes" id="UP000672032">
    <property type="component" value="Chromosome 7"/>
</dbReference>
<proteinExistence type="predicted"/>
<reference evidence="2" key="1">
    <citation type="submission" date="2020-10" db="EMBL/GenBank/DDBJ databases">
        <title>Genome Sequence of Monilinia vaccinii-corymbosi Sheds Light on Mummy Berry Disease Infection of Blueberry and Mating Type.</title>
        <authorList>
            <person name="Yow A.G."/>
            <person name="Zhang Y."/>
            <person name="Bansal K."/>
            <person name="Eacker S.M."/>
            <person name="Sullivan S."/>
            <person name="Liachko I."/>
            <person name="Cubeta M.A."/>
            <person name="Rollins J.A."/>
            <person name="Ashrafi H."/>
        </authorList>
    </citation>
    <scope>NUCLEOTIDE SEQUENCE</scope>
    <source>
        <strain evidence="2">RL-1</strain>
    </source>
</reference>
<dbReference type="OrthoDB" id="5427134at2759"/>
<keyword evidence="3" id="KW-1185">Reference proteome</keyword>
<dbReference type="AlphaFoldDB" id="A0A8A3PP93"/>
<organism evidence="2 3">
    <name type="scientific">Monilinia vaccinii-corymbosi</name>
    <dbReference type="NCBI Taxonomy" id="61207"/>
    <lineage>
        <taxon>Eukaryota</taxon>
        <taxon>Fungi</taxon>
        <taxon>Dikarya</taxon>
        <taxon>Ascomycota</taxon>
        <taxon>Pezizomycotina</taxon>
        <taxon>Leotiomycetes</taxon>
        <taxon>Helotiales</taxon>
        <taxon>Sclerotiniaceae</taxon>
        <taxon>Monilinia</taxon>
    </lineage>
</organism>
<dbReference type="EMBL" id="CP063411">
    <property type="protein sequence ID" value="QSZ36691.1"/>
    <property type="molecule type" value="Genomic_DNA"/>
</dbReference>
<accession>A0A8A3PP93</accession>
<feature type="compositionally biased region" description="Polar residues" evidence="1">
    <location>
        <begin position="386"/>
        <end position="401"/>
    </location>
</feature>
<sequence length="1002" mass="111181">MAPPPTATVSNTPDHDRISSINNTLGVGGRQFGGACNYTELNVGTKCGCYEFWGQSQRPINNASLENGGSPRAEVCACGHHFCFHSHKSSQPTEDQQLRALSNVSGLNTDYIARMAQVNCRPSTPQPQSMPGKDTPDVARRIRDSNFQETLQWSRLVQSETNPEELPPIPSQCFLPSEEAASMTSSQARRPFNGLGLDTLSHIPRLNTKIQAGQSGKGRPMQAYKTCDGRTFFESPTEVLTTAPSLQATQDIAFQGVPDEQTMDRTLANINIKAQAATLLLRSNMSPSFRASQARPILNTQDNLLKDLDDSQGRLFPRLREIVADYPNTKRNHEDRIDALENASYSNTGYEELQTNLDNHGDRVYELENRVEELEKANAAADESSTRNNRNLNESFDSQATKNSSALIANPVDRFNLASRVESLENRLTHIEAALPPSWARPWEIEVVFLPYGPHMMGIWSTDHSISQRSRVNSCASEDWTQTQQNVLAAAQASLSGQDYSMSWEKILTKGNDDRTHLMPRACSATSKVNERLKSRGLVKVVQIKGPDARDVQVALMTAFGDLPRKLSEDSFSTSRKSPLQIPKSMENYLGLRAAWIPLRKLHKTSILRFLDPSEMVTPALWTVPFLSSSVAMRTKGIRRLYVTQADSYLQHRGNGASRWTWHKLRQLPRFYDEDAVESHAPEADAAESCWAWDERLDLAQDESSFASSYMIQLSQEVDDIEIEATSPSDQFSTADTSVESSSPASVAASRAYASSPVKQDRHPFKPLRTASMSALAPLATSQMGKRRISSSDHEPQASPVQKVANLKRRRTSKSPSRLHDTWSIGPPSPILSTMQEVADYKRGVTPLAYATPHSNAPYVDMSSRTRGSTMHEDDDGSDIYDTNMDEGYDKNALSDYEQFEDDGASDQDQYAPYDVWEGMADDVPQHDSQSTIKLTVASLGSREAEIDEGDESDSSNSSDSSDTPSEYPSTQPVGNYFKGGIFRIHVDEDFADELGQDNQIN</sequence>
<feature type="region of interest" description="Disordered" evidence="1">
    <location>
        <begin position="752"/>
        <end position="828"/>
    </location>
</feature>
<feature type="region of interest" description="Disordered" evidence="1">
    <location>
        <begin position="859"/>
        <end position="889"/>
    </location>
</feature>
<feature type="region of interest" description="Disordered" evidence="1">
    <location>
        <begin position="377"/>
        <end position="401"/>
    </location>
</feature>
<feature type="compositionally biased region" description="Low complexity" evidence="1">
    <location>
        <begin position="955"/>
        <end position="967"/>
    </location>
</feature>
<evidence type="ECO:0000313" key="2">
    <source>
        <dbReference type="EMBL" id="QSZ36691.1"/>
    </source>
</evidence>
<gene>
    <name evidence="2" type="ORF">DSL72_006572</name>
</gene>
<evidence type="ECO:0000313" key="3">
    <source>
        <dbReference type="Proteomes" id="UP000672032"/>
    </source>
</evidence>
<protein>
    <submittedName>
        <fullName evidence="2">Uncharacterized protein</fullName>
    </submittedName>
</protein>
<name>A0A8A3PP93_9HELO</name>
<feature type="compositionally biased region" description="Acidic residues" evidence="1">
    <location>
        <begin position="873"/>
        <end position="887"/>
    </location>
</feature>
<evidence type="ECO:0000256" key="1">
    <source>
        <dbReference type="SAM" id="MobiDB-lite"/>
    </source>
</evidence>
<feature type="region of interest" description="Disordered" evidence="1">
    <location>
        <begin position="938"/>
        <end position="975"/>
    </location>
</feature>